<feature type="transmembrane region" description="Helical" evidence="6">
    <location>
        <begin position="604"/>
        <end position="623"/>
    </location>
</feature>
<dbReference type="RefSeq" id="WP_208843482.1">
    <property type="nucleotide sequence ID" value="NZ_CP072133.1"/>
</dbReference>
<feature type="transmembrane region" description="Helical" evidence="6">
    <location>
        <begin position="630"/>
        <end position="650"/>
    </location>
</feature>
<dbReference type="KEGG" id="pxi:J5O05_02620"/>
<organism evidence="8 9">
    <name type="scientific">Pseudoalteromonas xiamenensis</name>
    <dbReference type="NCBI Taxonomy" id="882626"/>
    <lineage>
        <taxon>Bacteria</taxon>
        <taxon>Pseudomonadati</taxon>
        <taxon>Pseudomonadota</taxon>
        <taxon>Gammaproteobacteria</taxon>
        <taxon>Alteromonadales</taxon>
        <taxon>Pseudoalteromonadaceae</taxon>
        <taxon>Pseudoalteromonas</taxon>
    </lineage>
</organism>
<evidence type="ECO:0000256" key="5">
    <source>
        <dbReference type="ARBA" id="ARBA00023136"/>
    </source>
</evidence>
<evidence type="ECO:0000313" key="8">
    <source>
        <dbReference type="EMBL" id="QTH71859.1"/>
    </source>
</evidence>
<feature type="transmembrane region" description="Helical" evidence="6">
    <location>
        <begin position="247"/>
        <end position="272"/>
    </location>
</feature>
<proteinExistence type="predicted"/>
<dbReference type="PANTHER" id="PTHR33406:SF13">
    <property type="entry name" value="MEMBRANE PROTEIN YDFJ"/>
    <property type="match status" value="1"/>
</dbReference>
<feature type="domain" description="SSD" evidence="7">
    <location>
        <begin position="250"/>
        <end position="372"/>
    </location>
</feature>
<evidence type="ECO:0000259" key="7">
    <source>
        <dbReference type="PROSITE" id="PS50156"/>
    </source>
</evidence>
<dbReference type="AlphaFoldDB" id="A0A975HLB3"/>
<gene>
    <name evidence="8" type="ORF">J5O05_02620</name>
</gene>
<evidence type="ECO:0000256" key="4">
    <source>
        <dbReference type="ARBA" id="ARBA00022989"/>
    </source>
</evidence>
<protein>
    <submittedName>
        <fullName evidence="8">MMPL family transporter</fullName>
    </submittedName>
</protein>
<keyword evidence="3 6" id="KW-0812">Transmembrane</keyword>
<dbReference type="GO" id="GO:0005886">
    <property type="term" value="C:plasma membrane"/>
    <property type="evidence" value="ECO:0007669"/>
    <property type="project" value="UniProtKB-SubCell"/>
</dbReference>
<keyword evidence="4 6" id="KW-1133">Transmembrane helix</keyword>
<dbReference type="PROSITE" id="PS50156">
    <property type="entry name" value="SSD"/>
    <property type="match status" value="1"/>
</dbReference>
<dbReference type="InterPro" id="IPR004869">
    <property type="entry name" value="MMPL_dom"/>
</dbReference>
<evidence type="ECO:0000256" key="3">
    <source>
        <dbReference type="ARBA" id="ARBA00022692"/>
    </source>
</evidence>
<feature type="transmembrane region" description="Helical" evidence="6">
    <location>
        <begin position="351"/>
        <end position="375"/>
    </location>
</feature>
<evidence type="ECO:0000256" key="2">
    <source>
        <dbReference type="ARBA" id="ARBA00022475"/>
    </source>
</evidence>
<feature type="transmembrane region" description="Helical" evidence="6">
    <location>
        <begin position="396"/>
        <end position="418"/>
    </location>
</feature>
<reference evidence="8" key="1">
    <citation type="submission" date="2021-03" db="EMBL/GenBank/DDBJ databases">
        <title>Complete Genome of Pseudoalteromonas xiamenensis STKMTI.2, a new potential marine bacterium producing anti-Vibrio compounds.</title>
        <authorList>
            <person name="Handayani D.P."/>
            <person name="Isnansetyo A."/>
            <person name="Istiqomah I."/>
            <person name="Jumina J."/>
        </authorList>
    </citation>
    <scope>NUCLEOTIDE SEQUENCE</scope>
    <source>
        <strain evidence="8">STKMTI.2</strain>
    </source>
</reference>
<dbReference type="InterPro" id="IPR050545">
    <property type="entry name" value="Mycobact_MmpL"/>
</dbReference>
<keyword evidence="2" id="KW-1003">Cell membrane</keyword>
<name>A0A975HLB3_9GAMM</name>
<feature type="transmembrane region" description="Helical" evidence="6">
    <location>
        <begin position="733"/>
        <end position="756"/>
    </location>
</feature>
<keyword evidence="5 6" id="KW-0472">Membrane</keyword>
<dbReference type="Proteomes" id="UP000664904">
    <property type="component" value="Chromosome"/>
</dbReference>
<dbReference type="SUPFAM" id="SSF82866">
    <property type="entry name" value="Multidrug efflux transporter AcrB transmembrane domain"/>
    <property type="match status" value="2"/>
</dbReference>
<dbReference type="Gene3D" id="1.20.1640.10">
    <property type="entry name" value="Multidrug efflux transporter AcrB transmembrane domain"/>
    <property type="match status" value="2"/>
</dbReference>
<keyword evidence="9" id="KW-1185">Reference proteome</keyword>
<dbReference type="PANTHER" id="PTHR33406">
    <property type="entry name" value="MEMBRANE PROTEIN MJ1562-RELATED"/>
    <property type="match status" value="1"/>
</dbReference>
<dbReference type="InterPro" id="IPR000731">
    <property type="entry name" value="SSD"/>
</dbReference>
<accession>A0A975HLB3</accession>
<feature type="transmembrane region" description="Helical" evidence="6">
    <location>
        <begin position="278"/>
        <end position="297"/>
    </location>
</feature>
<comment type="subcellular location">
    <subcellularLocation>
        <location evidence="1">Cell membrane</location>
        <topology evidence="1">Multi-pass membrane protein</topology>
    </subcellularLocation>
</comment>
<dbReference type="Pfam" id="PF03176">
    <property type="entry name" value="MMPL"/>
    <property type="match status" value="2"/>
</dbReference>
<evidence type="ECO:0000256" key="1">
    <source>
        <dbReference type="ARBA" id="ARBA00004651"/>
    </source>
</evidence>
<feature type="transmembrane region" description="Helical" evidence="6">
    <location>
        <begin position="698"/>
        <end position="721"/>
    </location>
</feature>
<dbReference type="EMBL" id="CP072133">
    <property type="protein sequence ID" value="QTH71859.1"/>
    <property type="molecule type" value="Genomic_DNA"/>
</dbReference>
<feature type="transmembrane region" description="Helical" evidence="6">
    <location>
        <begin position="656"/>
        <end position="677"/>
    </location>
</feature>
<feature type="transmembrane region" description="Helical" evidence="6">
    <location>
        <begin position="221"/>
        <end position="240"/>
    </location>
</feature>
<evidence type="ECO:0000256" key="6">
    <source>
        <dbReference type="SAM" id="Phobius"/>
    </source>
</evidence>
<evidence type="ECO:0000313" key="9">
    <source>
        <dbReference type="Proteomes" id="UP000664904"/>
    </source>
</evidence>
<sequence>MIPTWLKSIINAPKTTIVISLLLLFTAAMGSGKLYFRGDYRVFFDSDNAQMTQFETIERTFNKSDNISIVVSANGQSVFNPETLRVIEELTQSAWKTPYSSRVDSIANFQHTTAENDDLVVEDLIASESLLTPENIANIRHVALNEPQTRRSLVSTDETVAIVNITVQLPDIDKTDKVIAIKQFTQKLVEEYQTNYPNLTFYQSGQVAMNYAFIDASQNDFSTLVPAMLLVIMIFLGLLLRSFAAVVYTLIVIVGAVVATLGIAGWLGMFLSTATVNVPTMVLTIAVADCVHILAAIRHHMRSGANKSDAIRLSLQSNWLPVIITSVTTALGFLVMNSLDVPIIRDLGNLSALGVMIACVLSLTLLPALVHVLPFRPSMKSDTTGSLRFSKFADWLIAKKVLLTATSVILVIAAAFAVGQNRINDEAVKYFAKGSEFRDATDFMEQHLSGMTTVSIALDSGQSDGISSPDFLQTLDHLTIWLRSKEQVHHVTSLADTFKRLNMNLHGDDIHAYKLPDDRELAAQYLLMYEMSLPYGLDLNNQVNIDKSAVKLQLTLANQGSKELVAIEAEIRAWLDLNAANYQAQISSPSLMFAHIGEINMRSMLQSLPMALLLISGLLVFSLRSLRLGLISLVPNLVPAILGFGLWGLYSGEINLGLSVVVTLTLGIVVDDTVHFLSKYQYAKQQGQSPEGAIRYAFITVGRALLITTCVLVAGFAMLGTSAFRLNSDMGQLSALVIFIALIVDFILLPCMLLWFDKSGSHEVIESNEIITTTEPQLISKY</sequence>
<feature type="transmembrane region" description="Helical" evidence="6">
    <location>
        <begin position="318"/>
        <end position="339"/>
    </location>
</feature>